<reference evidence="2 3" key="1">
    <citation type="submission" date="2016-12" db="EMBL/GenBank/DDBJ databases">
        <authorList>
            <person name="Song W.-J."/>
            <person name="Kurnit D.M."/>
        </authorList>
    </citation>
    <scope>NUCLEOTIDE SEQUENCE [LARGE SCALE GENOMIC DNA]</scope>
    <source>
        <strain evidence="2 3">DSM 19599</strain>
    </source>
</reference>
<sequence>MTDIFGPADAAGALVARPVDGRAFPAGDTWFGDCSSPNAADGTDIEAAWLNSIIANLRAVVRTSGVVTEDNSDLMLLRGVQHLIQSAGPIYTATAGTASAYTATLAPAPPTYAAVRSVIIVPHVSNTGAATINFNGLGALPLTFGGVTALPAGILLAGVPTTIMISGGAAHIGGGRGGRVVMRWLTASTTWIAPDGCWSVGYGIWAGGAGGGGVASSGGAASGGGAGGFVPGIADVVPGQAVPVTVGAGGAYGNASGGTSSDGGNGGATSFGSFATAYGGTGGKAASGSFGAPVAGGGGVGGIGVIPGRSAGGGMSVRDSAGSGIRYIGSPGGSAFGGAPIGQITGTTGAHDAGFPGGGGGGAGSNSTAIIGAPGAPGLVWLWEMYG</sequence>
<dbReference type="STRING" id="1123029.SAMN02745172_02453"/>
<proteinExistence type="predicted"/>
<accession>A0A1M7ZMC5</accession>
<dbReference type="Pfam" id="PF21722">
    <property type="entry name" value="Gly_rich_2"/>
    <property type="match status" value="1"/>
</dbReference>
<feature type="domain" description="Glycine-rich" evidence="1">
    <location>
        <begin position="188"/>
        <end position="382"/>
    </location>
</feature>
<keyword evidence="3" id="KW-1185">Reference proteome</keyword>
<gene>
    <name evidence="2" type="ORF">SAMN02745172_02453</name>
</gene>
<organism evidence="2 3">
    <name type="scientific">Pseudoxanthobacter soli DSM 19599</name>
    <dbReference type="NCBI Taxonomy" id="1123029"/>
    <lineage>
        <taxon>Bacteria</taxon>
        <taxon>Pseudomonadati</taxon>
        <taxon>Pseudomonadota</taxon>
        <taxon>Alphaproteobacteria</taxon>
        <taxon>Hyphomicrobiales</taxon>
        <taxon>Segnochrobactraceae</taxon>
        <taxon>Pseudoxanthobacter</taxon>
    </lineage>
</organism>
<dbReference type="RefSeq" id="WP_073628969.1">
    <property type="nucleotide sequence ID" value="NZ_FRXO01000004.1"/>
</dbReference>
<evidence type="ECO:0000259" key="1">
    <source>
        <dbReference type="Pfam" id="PF21722"/>
    </source>
</evidence>
<dbReference type="EMBL" id="FRXO01000004">
    <property type="protein sequence ID" value="SHO65806.1"/>
    <property type="molecule type" value="Genomic_DNA"/>
</dbReference>
<protein>
    <recommendedName>
        <fullName evidence="1">Glycine-rich domain-containing protein</fullName>
    </recommendedName>
</protein>
<evidence type="ECO:0000313" key="2">
    <source>
        <dbReference type="EMBL" id="SHO65806.1"/>
    </source>
</evidence>
<dbReference type="Proteomes" id="UP000186406">
    <property type="component" value="Unassembled WGS sequence"/>
</dbReference>
<dbReference type="InterPro" id="IPR049304">
    <property type="entry name" value="Gly_rich_dom"/>
</dbReference>
<evidence type="ECO:0000313" key="3">
    <source>
        <dbReference type="Proteomes" id="UP000186406"/>
    </source>
</evidence>
<name>A0A1M7ZMC5_9HYPH</name>
<dbReference type="AlphaFoldDB" id="A0A1M7ZMC5"/>